<name>A0A645B612_9ZZZZ</name>
<organism evidence="1">
    <name type="scientific">bioreactor metagenome</name>
    <dbReference type="NCBI Taxonomy" id="1076179"/>
    <lineage>
        <taxon>unclassified sequences</taxon>
        <taxon>metagenomes</taxon>
        <taxon>ecological metagenomes</taxon>
    </lineage>
</organism>
<dbReference type="GO" id="GO:0043024">
    <property type="term" value="F:ribosomal small subunit binding"/>
    <property type="evidence" value="ECO:0007669"/>
    <property type="project" value="TreeGrafter"/>
</dbReference>
<dbReference type="SUPFAM" id="SSF89919">
    <property type="entry name" value="Ribosome-binding factor A, RbfA"/>
    <property type="match status" value="1"/>
</dbReference>
<evidence type="ECO:0000313" key="1">
    <source>
        <dbReference type="EMBL" id="MPM60051.1"/>
    </source>
</evidence>
<dbReference type="Gene3D" id="3.30.300.20">
    <property type="match status" value="1"/>
</dbReference>
<dbReference type="GO" id="GO:0005829">
    <property type="term" value="C:cytosol"/>
    <property type="evidence" value="ECO:0007669"/>
    <property type="project" value="TreeGrafter"/>
</dbReference>
<dbReference type="GO" id="GO:0006364">
    <property type="term" value="P:rRNA processing"/>
    <property type="evidence" value="ECO:0007669"/>
    <property type="project" value="InterPro"/>
</dbReference>
<protein>
    <submittedName>
        <fullName evidence="1">Ribosome-binding factor A</fullName>
    </submittedName>
</protein>
<dbReference type="InterPro" id="IPR020053">
    <property type="entry name" value="Ribosome-bd_factorA_CS"/>
</dbReference>
<dbReference type="InterPro" id="IPR023799">
    <property type="entry name" value="RbfA_dom_sf"/>
</dbReference>
<comment type="caution">
    <text evidence="1">The sequence shown here is derived from an EMBL/GenBank/DDBJ whole genome shotgun (WGS) entry which is preliminary data.</text>
</comment>
<dbReference type="EMBL" id="VSSQ01017601">
    <property type="protein sequence ID" value="MPM60051.1"/>
    <property type="molecule type" value="Genomic_DNA"/>
</dbReference>
<accession>A0A645B612</accession>
<sequence>MKQRALRIAQMIKEVVGELLLTGLRDPRIGFVSISDVEVSGDLRLVKIYVSTMGTEVEKKATLDGLESAKGIIRSTIGKAISLRYTPDILILADNSIARGSELIDLMSKVTKPNDNKQE</sequence>
<dbReference type="AlphaFoldDB" id="A0A645B612"/>
<dbReference type="PROSITE" id="PS01319">
    <property type="entry name" value="RBFA"/>
    <property type="match status" value="1"/>
</dbReference>
<gene>
    <name evidence="1" type="primary">rbfA_34</name>
    <name evidence="1" type="ORF">SDC9_106898</name>
</gene>
<dbReference type="InterPro" id="IPR015946">
    <property type="entry name" value="KH_dom-like_a/b"/>
</dbReference>
<proteinExistence type="inferred from homology"/>
<reference evidence="1" key="1">
    <citation type="submission" date="2019-08" db="EMBL/GenBank/DDBJ databases">
        <authorList>
            <person name="Kucharzyk K."/>
            <person name="Murdoch R.W."/>
            <person name="Higgins S."/>
            <person name="Loffler F."/>
        </authorList>
    </citation>
    <scope>NUCLEOTIDE SEQUENCE</scope>
</reference>
<dbReference type="PANTHER" id="PTHR33515:SF1">
    <property type="entry name" value="RIBOSOME-BINDING FACTOR A, CHLOROPLASTIC-RELATED"/>
    <property type="match status" value="1"/>
</dbReference>
<dbReference type="Pfam" id="PF02033">
    <property type="entry name" value="RBFA"/>
    <property type="match status" value="1"/>
</dbReference>
<dbReference type="PANTHER" id="PTHR33515">
    <property type="entry name" value="RIBOSOME-BINDING FACTOR A, CHLOROPLASTIC-RELATED"/>
    <property type="match status" value="1"/>
</dbReference>
<dbReference type="InterPro" id="IPR000238">
    <property type="entry name" value="RbfA"/>
</dbReference>
<dbReference type="NCBIfam" id="TIGR00082">
    <property type="entry name" value="rbfA"/>
    <property type="match status" value="1"/>
</dbReference>
<dbReference type="HAMAP" id="MF_00003">
    <property type="entry name" value="RbfA"/>
    <property type="match status" value="1"/>
</dbReference>